<dbReference type="GO" id="GO:0005737">
    <property type="term" value="C:cytoplasm"/>
    <property type="evidence" value="ECO:0007669"/>
    <property type="project" value="TreeGrafter"/>
</dbReference>
<dbReference type="InterPro" id="IPR036291">
    <property type="entry name" value="NAD(P)-bd_dom_sf"/>
</dbReference>
<dbReference type="PANTHER" id="PTHR43078">
    <property type="entry name" value="UDP-GLUCURONIC ACID DECARBOXYLASE-RELATED"/>
    <property type="match status" value="1"/>
</dbReference>
<dbReference type="Gene3D" id="3.40.50.720">
    <property type="entry name" value="NAD(P)-binding Rossmann-like Domain"/>
    <property type="match status" value="1"/>
</dbReference>
<dbReference type="Pfam" id="PF01370">
    <property type="entry name" value="Epimerase"/>
    <property type="match status" value="1"/>
</dbReference>
<organism evidence="6">
    <name type="scientific">Streptomyces sp. NBC_00008</name>
    <dbReference type="NCBI Taxonomy" id="2903610"/>
    <lineage>
        <taxon>Bacteria</taxon>
        <taxon>Bacillati</taxon>
        <taxon>Actinomycetota</taxon>
        <taxon>Actinomycetes</taxon>
        <taxon>Kitasatosporales</taxon>
        <taxon>Streptomycetaceae</taxon>
        <taxon>Streptomyces</taxon>
    </lineage>
</organism>
<evidence type="ECO:0000259" key="5">
    <source>
        <dbReference type="Pfam" id="PF01370"/>
    </source>
</evidence>
<dbReference type="AlphaFoldDB" id="A0AAU2VHH4"/>
<name>A0AAU2VHH4_9ACTN</name>
<dbReference type="GO" id="GO:0070403">
    <property type="term" value="F:NAD+ binding"/>
    <property type="evidence" value="ECO:0007669"/>
    <property type="project" value="InterPro"/>
</dbReference>
<dbReference type="InterPro" id="IPR044516">
    <property type="entry name" value="UXS-like"/>
</dbReference>
<keyword evidence="4" id="KW-0456">Lyase</keyword>
<keyword evidence="3" id="KW-0520">NAD</keyword>
<comment type="cofactor">
    <cofactor evidence="1">
        <name>NAD(+)</name>
        <dbReference type="ChEBI" id="CHEBI:57540"/>
    </cofactor>
</comment>
<sequence>MIPLTTVSSPVVAHDLDEILDRDLPWSELSGRTVLVTGASGMLPSYVVYTLLALNDRHGAGITVHGLVRNEEKARRLLADVLDRPDFNLVVQDVSAPLELPGPVDYVIHGASAARPALHGSQPVMTIKANLLGTFNLLDLCVEKASRGFVLMSSAEVYGAQAPETELIDEQSYGGFDILNPRACYAEGKRAAETICATYRAQYGIDSRAVRFGHVYGPGMALDDGRVQADFAANVVAGKDIVLNSDGSGVRTYTYVADAIAGLFYALLRGDQVAYNVADPAGLVSIRRLAELFTEVRPERGQQLRFTNESDARAYSLTKKQGLDSARLAALGWSPVVDLPTGLDRMVTHLESSISAQ</sequence>
<accession>A0AAU2VHH4</accession>
<dbReference type="GO" id="GO:0042732">
    <property type="term" value="P:D-xylose metabolic process"/>
    <property type="evidence" value="ECO:0007669"/>
    <property type="project" value="InterPro"/>
</dbReference>
<keyword evidence="2" id="KW-0210">Decarboxylase</keyword>
<dbReference type="PANTHER" id="PTHR43078:SF6">
    <property type="entry name" value="UDP-GLUCURONIC ACID DECARBOXYLASE 1"/>
    <property type="match status" value="1"/>
</dbReference>
<protein>
    <submittedName>
        <fullName evidence="6">NAD-dependent epimerase/dehydratase family protein</fullName>
    </submittedName>
</protein>
<evidence type="ECO:0000313" key="6">
    <source>
        <dbReference type="EMBL" id="WTW66927.1"/>
    </source>
</evidence>
<dbReference type="SUPFAM" id="SSF51735">
    <property type="entry name" value="NAD(P)-binding Rossmann-fold domains"/>
    <property type="match status" value="1"/>
</dbReference>
<evidence type="ECO:0000256" key="3">
    <source>
        <dbReference type="ARBA" id="ARBA00023027"/>
    </source>
</evidence>
<dbReference type="EMBL" id="CP108313">
    <property type="protein sequence ID" value="WTW66927.1"/>
    <property type="molecule type" value="Genomic_DNA"/>
</dbReference>
<evidence type="ECO:0000256" key="1">
    <source>
        <dbReference type="ARBA" id="ARBA00001911"/>
    </source>
</evidence>
<feature type="domain" description="NAD-dependent epimerase/dehydratase" evidence="5">
    <location>
        <begin position="34"/>
        <end position="278"/>
    </location>
</feature>
<dbReference type="InterPro" id="IPR001509">
    <property type="entry name" value="Epimerase_deHydtase"/>
</dbReference>
<evidence type="ECO:0000256" key="2">
    <source>
        <dbReference type="ARBA" id="ARBA00022793"/>
    </source>
</evidence>
<reference evidence="6" key="1">
    <citation type="submission" date="2022-10" db="EMBL/GenBank/DDBJ databases">
        <title>The complete genomes of actinobacterial strains from the NBC collection.</title>
        <authorList>
            <person name="Joergensen T.S."/>
            <person name="Alvarez Arevalo M."/>
            <person name="Sterndorff E.B."/>
            <person name="Faurdal D."/>
            <person name="Vuksanovic O."/>
            <person name="Mourched A.-S."/>
            <person name="Charusanti P."/>
            <person name="Shaw S."/>
            <person name="Blin K."/>
            <person name="Weber T."/>
        </authorList>
    </citation>
    <scope>NUCLEOTIDE SEQUENCE</scope>
    <source>
        <strain evidence="6">NBC_00008</strain>
    </source>
</reference>
<dbReference type="GO" id="GO:0048040">
    <property type="term" value="F:UDP-glucuronate decarboxylase activity"/>
    <property type="evidence" value="ECO:0007669"/>
    <property type="project" value="TreeGrafter"/>
</dbReference>
<evidence type="ECO:0000256" key="4">
    <source>
        <dbReference type="ARBA" id="ARBA00023239"/>
    </source>
</evidence>
<gene>
    <name evidence="6" type="ORF">OG398_00900</name>
</gene>
<proteinExistence type="predicted"/>